<feature type="DNA-binding region" description="H-T-H motif" evidence="2">
    <location>
        <begin position="29"/>
        <end position="48"/>
    </location>
</feature>
<evidence type="ECO:0000256" key="1">
    <source>
        <dbReference type="ARBA" id="ARBA00023125"/>
    </source>
</evidence>
<dbReference type="AlphaFoldDB" id="A0A3P1TDQ7"/>
<evidence type="ECO:0000256" key="2">
    <source>
        <dbReference type="PROSITE-ProRule" id="PRU00335"/>
    </source>
</evidence>
<proteinExistence type="predicted"/>
<dbReference type="GO" id="GO:0006355">
    <property type="term" value="P:regulation of DNA-templated transcription"/>
    <property type="evidence" value="ECO:0007669"/>
    <property type="project" value="UniProtKB-ARBA"/>
</dbReference>
<gene>
    <name evidence="4" type="ORF">EII34_02490</name>
</gene>
<dbReference type="Proteomes" id="UP000280819">
    <property type="component" value="Unassembled WGS sequence"/>
</dbReference>
<dbReference type="Pfam" id="PF17926">
    <property type="entry name" value="TetR_C_21"/>
    <property type="match status" value="1"/>
</dbReference>
<name>A0A3P1TDQ7_9ACTN</name>
<dbReference type="SUPFAM" id="SSF48498">
    <property type="entry name" value="Tetracyclin repressor-like, C-terminal domain"/>
    <property type="match status" value="1"/>
</dbReference>
<dbReference type="InterPro" id="IPR050109">
    <property type="entry name" value="HTH-type_TetR-like_transc_reg"/>
</dbReference>
<dbReference type="PROSITE" id="PS50977">
    <property type="entry name" value="HTH_TETR_2"/>
    <property type="match status" value="1"/>
</dbReference>
<dbReference type="EMBL" id="RQZG01000001">
    <property type="protein sequence ID" value="RRD07370.1"/>
    <property type="molecule type" value="Genomic_DNA"/>
</dbReference>
<sequence>MAWDTEKTRRRIKQAATTEFAQHGLHGTTIERIARLAGVNKERVYNYFGGKKELFAVVLHDEMSMVAQAVPITSSSIDDIGDYAGRVYDYHLEHPELIRLLRWEALSLDDDVVDEENRRKRYEEKTAAVAAGQEAGTITSQISAEHLTLFILSIAGWWATVPQVARMLCGPPSEQEHRQRRAAVVAAAKRLAAVAPEIMDVSR</sequence>
<protein>
    <submittedName>
        <fullName evidence="4">TetR/AcrR family transcriptional regulator</fullName>
    </submittedName>
</protein>
<dbReference type="Gene3D" id="1.10.357.10">
    <property type="entry name" value="Tetracycline Repressor, domain 2"/>
    <property type="match status" value="1"/>
</dbReference>
<dbReference type="PANTHER" id="PTHR30328:SF54">
    <property type="entry name" value="HTH-TYPE TRANSCRIPTIONAL REPRESSOR SCO4008"/>
    <property type="match status" value="1"/>
</dbReference>
<dbReference type="RefSeq" id="WP_124842520.1">
    <property type="nucleotide sequence ID" value="NZ_RQZG01000001.1"/>
</dbReference>
<dbReference type="Pfam" id="PF00440">
    <property type="entry name" value="TetR_N"/>
    <property type="match status" value="1"/>
</dbReference>
<evidence type="ECO:0000313" key="4">
    <source>
        <dbReference type="EMBL" id="RRD07370.1"/>
    </source>
</evidence>
<reference evidence="4 5" key="1">
    <citation type="submission" date="2018-11" db="EMBL/GenBank/DDBJ databases">
        <title>Genomes From Bacteria Associated with the Canine Oral Cavity: a Test Case for Automated Genome-Based Taxonomic Assignment.</title>
        <authorList>
            <person name="Coil D.A."/>
            <person name="Jospin G."/>
            <person name="Darling A.E."/>
            <person name="Wallis C."/>
            <person name="Davis I.J."/>
            <person name="Harris S."/>
            <person name="Eisen J.A."/>
            <person name="Holcombe L.J."/>
            <person name="O'Flynn C."/>
        </authorList>
    </citation>
    <scope>NUCLEOTIDE SEQUENCE [LARGE SCALE GENOMIC DNA]</scope>
    <source>
        <strain evidence="4 5">OH887_COT-365</strain>
    </source>
</reference>
<evidence type="ECO:0000259" key="3">
    <source>
        <dbReference type="PROSITE" id="PS50977"/>
    </source>
</evidence>
<dbReference type="GO" id="GO:0003677">
    <property type="term" value="F:DNA binding"/>
    <property type="evidence" value="ECO:0007669"/>
    <property type="project" value="UniProtKB-UniRule"/>
</dbReference>
<organism evidence="4 5">
    <name type="scientific">Arachnia propionica</name>
    <dbReference type="NCBI Taxonomy" id="1750"/>
    <lineage>
        <taxon>Bacteria</taxon>
        <taxon>Bacillati</taxon>
        <taxon>Actinomycetota</taxon>
        <taxon>Actinomycetes</taxon>
        <taxon>Propionibacteriales</taxon>
        <taxon>Propionibacteriaceae</taxon>
        <taxon>Arachnia</taxon>
    </lineage>
</organism>
<dbReference type="PANTHER" id="PTHR30328">
    <property type="entry name" value="TRANSCRIPTIONAL REPRESSOR"/>
    <property type="match status" value="1"/>
</dbReference>
<dbReference type="InterPro" id="IPR036271">
    <property type="entry name" value="Tet_transcr_reg_TetR-rel_C_sf"/>
</dbReference>
<keyword evidence="1 2" id="KW-0238">DNA-binding</keyword>
<dbReference type="PRINTS" id="PR00455">
    <property type="entry name" value="HTHTETR"/>
</dbReference>
<dbReference type="SUPFAM" id="SSF46689">
    <property type="entry name" value="Homeodomain-like"/>
    <property type="match status" value="1"/>
</dbReference>
<comment type="caution">
    <text evidence="4">The sequence shown here is derived from an EMBL/GenBank/DDBJ whole genome shotgun (WGS) entry which is preliminary data.</text>
</comment>
<dbReference type="OrthoDB" id="4726108at2"/>
<feature type="domain" description="HTH tetR-type" evidence="3">
    <location>
        <begin position="6"/>
        <end position="66"/>
    </location>
</feature>
<dbReference type="InterPro" id="IPR001647">
    <property type="entry name" value="HTH_TetR"/>
</dbReference>
<accession>A0A3P1TDQ7</accession>
<evidence type="ECO:0000313" key="5">
    <source>
        <dbReference type="Proteomes" id="UP000280819"/>
    </source>
</evidence>
<dbReference type="InterPro" id="IPR041467">
    <property type="entry name" value="Sco4008_C"/>
</dbReference>
<dbReference type="InterPro" id="IPR009057">
    <property type="entry name" value="Homeodomain-like_sf"/>
</dbReference>